<dbReference type="Proteomes" id="UP000274033">
    <property type="component" value="Unassembled WGS sequence"/>
</dbReference>
<dbReference type="InterPro" id="IPR014913">
    <property type="entry name" value="YppE-like"/>
</dbReference>
<comment type="caution">
    <text evidence="1">The sequence shown here is derived from an EMBL/GenBank/DDBJ whole genome shotgun (WGS) entry which is preliminary data.</text>
</comment>
<sequence length="121" mass="14355">MRLIEQTRELLNECDASIKRFYKMRELDASPDFFNDVKPHADQIHTILVEWQQLTKQWIKDNRPKYIHAQQVDNAVDAVDQFVVQSFYKKTSKKRFEQSVLAVHFTLTTLLRNLEEGESDV</sequence>
<dbReference type="EMBL" id="RRCT01000010">
    <property type="protein sequence ID" value="RQW74278.1"/>
    <property type="molecule type" value="Genomic_DNA"/>
</dbReference>
<dbReference type="AlphaFoldDB" id="A0A3N9UDC6"/>
<reference evidence="1 2" key="1">
    <citation type="journal article" date="2013" name="J. Microbiol.">
        <title>Lysinibacillus chungkukjangi sp. nov., isolated from Chungkukjang, Korean fermented soybean food.</title>
        <authorList>
            <person name="Kim S.J."/>
            <person name="Jang Y.H."/>
            <person name="Hamada M."/>
            <person name="Ahn J.H."/>
            <person name="Weon H.Y."/>
            <person name="Suzuki K."/>
            <person name="Whang K.S."/>
            <person name="Kwon S.W."/>
        </authorList>
    </citation>
    <scope>NUCLEOTIDE SEQUENCE [LARGE SCALE GENOMIC DNA]</scope>
    <source>
        <strain evidence="1 2">MCCC 1A12701</strain>
    </source>
</reference>
<proteinExistence type="predicted"/>
<organism evidence="1 2">
    <name type="scientific">Lysinibacillus composti</name>
    <dbReference type="NCBI Taxonomy" id="720633"/>
    <lineage>
        <taxon>Bacteria</taxon>
        <taxon>Bacillati</taxon>
        <taxon>Bacillota</taxon>
        <taxon>Bacilli</taxon>
        <taxon>Bacillales</taxon>
        <taxon>Bacillaceae</taxon>
        <taxon>Lysinibacillus</taxon>
    </lineage>
</organism>
<keyword evidence="2" id="KW-1185">Reference proteome</keyword>
<accession>A0A3N9UDC6</accession>
<name>A0A3N9UDC6_9BACI</name>
<dbReference type="InterPro" id="IPR023351">
    <property type="entry name" value="YppE-like_sf"/>
</dbReference>
<dbReference type="Pfam" id="PF08807">
    <property type="entry name" value="DUF1798"/>
    <property type="match status" value="1"/>
</dbReference>
<evidence type="ECO:0000313" key="1">
    <source>
        <dbReference type="EMBL" id="RQW74278.1"/>
    </source>
</evidence>
<dbReference type="OrthoDB" id="2361079at2"/>
<evidence type="ECO:0000313" key="2">
    <source>
        <dbReference type="Proteomes" id="UP000274033"/>
    </source>
</evidence>
<dbReference type="SUPFAM" id="SSF140415">
    <property type="entry name" value="YppE-like"/>
    <property type="match status" value="1"/>
</dbReference>
<gene>
    <name evidence="1" type="ORF">EBB45_11800</name>
</gene>
<protein>
    <submittedName>
        <fullName evidence="1">DUF1798 family protein</fullName>
    </submittedName>
</protein>
<dbReference type="RefSeq" id="WP_124764936.1">
    <property type="nucleotide sequence ID" value="NZ_JAFBDY010000012.1"/>
</dbReference>
<dbReference type="Gene3D" id="1.20.120.440">
    <property type="entry name" value="YppE-like"/>
    <property type="match status" value="1"/>
</dbReference>